<protein>
    <recommendedName>
        <fullName evidence="4 11">Diacylglycerol O-acyltransferase</fullName>
        <ecNumber evidence="4 11">2.3.1.20</ecNumber>
    </recommendedName>
</protein>
<evidence type="ECO:0000256" key="7">
    <source>
        <dbReference type="ARBA" id="ARBA00022798"/>
    </source>
</evidence>
<evidence type="ECO:0000256" key="6">
    <source>
        <dbReference type="ARBA" id="ARBA00022679"/>
    </source>
</evidence>
<dbReference type="GO" id="GO:0071731">
    <property type="term" value="P:response to nitric oxide"/>
    <property type="evidence" value="ECO:0007669"/>
    <property type="project" value="TreeGrafter"/>
</dbReference>
<evidence type="ECO:0000256" key="2">
    <source>
        <dbReference type="ARBA" id="ARBA00005189"/>
    </source>
</evidence>
<dbReference type="GO" id="GO:0051701">
    <property type="term" value="P:biological process involved in interaction with host"/>
    <property type="evidence" value="ECO:0007669"/>
    <property type="project" value="TreeGrafter"/>
</dbReference>
<comment type="caution">
    <text evidence="14">The sequence shown here is derived from an EMBL/GenBank/DDBJ whole genome shotgun (WGS) entry which is preliminary data.</text>
</comment>
<accession>A0A365HA12</accession>
<dbReference type="Pfam" id="PF03007">
    <property type="entry name" value="WS_DGAT_cat"/>
    <property type="match status" value="1"/>
</dbReference>
<keyword evidence="7 11" id="KW-0319">Glycerol metabolism</keyword>
<dbReference type="InterPro" id="IPR045034">
    <property type="entry name" value="O-acyltransferase_WSD1-like"/>
</dbReference>
<dbReference type="SUPFAM" id="SSF52777">
    <property type="entry name" value="CoA-dependent acyltransferases"/>
    <property type="match status" value="2"/>
</dbReference>
<keyword evidence="8 11" id="KW-0443">Lipid metabolism</keyword>
<evidence type="ECO:0000256" key="10">
    <source>
        <dbReference type="ARBA" id="ARBA00048109"/>
    </source>
</evidence>
<keyword evidence="6 11" id="KW-0808">Transferase</keyword>
<dbReference type="NCBIfam" id="TIGR02946">
    <property type="entry name" value="acyl_WS_DGAT"/>
    <property type="match status" value="1"/>
</dbReference>
<dbReference type="GO" id="GO:0005886">
    <property type="term" value="C:plasma membrane"/>
    <property type="evidence" value="ECO:0007669"/>
    <property type="project" value="TreeGrafter"/>
</dbReference>
<gene>
    <name evidence="14" type="ORF">DPM19_08795</name>
</gene>
<dbReference type="EC" id="2.3.1.20" evidence="4 11"/>
<dbReference type="InterPro" id="IPR004255">
    <property type="entry name" value="O-acyltransferase_WSD1_N"/>
</dbReference>
<sequence>MRQLTALDANFLNAEGGGTLTHIAGLAVLDPTTRPGNRLTCADLARLVAERASLAAPLRQRLVSVPLGLDRPYWADDPDFDPAWHISEVGLPAPGDDAQLAETVALLHERELDRSRPLWEAVIIQGLLGGRVAVYAKVHHAATDGVLAADILAALLDLSPEPRPVPEAGAEPVPAPSPAAMVSAGLTRSVFHPVAAARSLAQAAPYLDEVPLLGQLPGARRVARALQEALGRDPLPPGPRLVAPPTPFNGPVGRRRSVAFGSLPLAEVKRARGALGGSVNDVVMALCAAALRRWLDKRGRLPDVPLVAAVPASLRRRSAAADGANQVSVMLAQLPTHLDDPAERFTAMRQGMAAAKRRFAVTGGGWLDALSQLAPVPLSGPLVRLAMRTGSVRPINLMVSNVPGPQFPLYLCGARVLAYHPVSVVSDLTGGINITVFSYDGRLDIGIVACRDMVPDPGELIDHLDDALDELKGLLEP</sequence>
<organism evidence="14 15">
    <name type="scientific">Actinomadura craniellae</name>
    <dbReference type="NCBI Taxonomy" id="2231787"/>
    <lineage>
        <taxon>Bacteria</taxon>
        <taxon>Bacillati</taxon>
        <taxon>Actinomycetota</taxon>
        <taxon>Actinomycetes</taxon>
        <taxon>Streptosporangiales</taxon>
        <taxon>Thermomonosporaceae</taxon>
        <taxon>Actinomadura</taxon>
    </lineage>
</organism>
<evidence type="ECO:0000259" key="12">
    <source>
        <dbReference type="Pfam" id="PF03007"/>
    </source>
</evidence>
<comment type="similarity">
    <text evidence="3 11">Belongs to the long-chain O-acyltransferase family.</text>
</comment>
<evidence type="ECO:0000256" key="1">
    <source>
        <dbReference type="ARBA" id="ARBA00004771"/>
    </source>
</evidence>
<evidence type="ECO:0000313" key="15">
    <source>
        <dbReference type="Proteomes" id="UP000251891"/>
    </source>
</evidence>
<dbReference type="EMBL" id="QLYX01000003">
    <property type="protein sequence ID" value="RAY15852.1"/>
    <property type="molecule type" value="Genomic_DNA"/>
</dbReference>
<dbReference type="GO" id="GO:0006071">
    <property type="term" value="P:glycerol metabolic process"/>
    <property type="evidence" value="ECO:0007669"/>
    <property type="project" value="UniProtKB-KW"/>
</dbReference>
<dbReference type="GO" id="GO:0019432">
    <property type="term" value="P:triglyceride biosynthetic process"/>
    <property type="evidence" value="ECO:0007669"/>
    <property type="project" value="UniProtKB-UniPathway"/>
</dbReference>
<name>A0A365HA12_9ACTN</name>
<evidence type="ECO:0000256" key="4">
    <source>
        <dbReference type="ARBA" id="ARBA00013244"/>
    </source>
</evidence>
<keyword evidence="9 11" id="KW-0012">Acyltransferase</keyword>
<evidence type="ECO:0000259" key="13">
    <source>
        <dbReference type="Pfam" id="PF06974"/>
    </source>
</evidence>
<feature type="domain" description="O-acyltransferase WSD1-like N-terminal" evidence="12">
    <location>
        <begin position="4"/>
        <end position="283"/>
    </location>
</feature>
<evidence type="ECO:0000256" key="11">
    <source>
        <dbReference type="RuleBase" id="RU361241"/>
    </source>
</evidence>
<dbReference type="Pfam" id="PF06974">
    <property type="entry name" value="WS_DGAT_C"/>
    <property type="match status" value="1"/>
</dbReference>
<dbReference type="PANTHER" id="PTHR31650">
    <property type="entry name" value="O-ACYLTRANSFERASE (WSD1-LIKE) FAMILY PROTEIN"/>
    <property type="match status" value="1"/>
</dbReference>
<comment type="pathway">
    <text evidence="1 11">Glycerolipid metabolism; triacylglycerol biosynthesis.</text>
</comment>
<keyword evidence="15" id="KW-1185">Reference proteome</keyword>
<dbReference type="Proteomes" id="UP000251891">
    <property type="component" value="Unassembled WGS sequence"/>
</dbReference>
<comment type="pathway">
    <text evidence="2">Lipid metabolism.</text>
</comment>
<dbReference type="InterPro" id="IPR009721">
    <property type="entry name" value="O-acyltransferase_WSD1_C"/>
</dbReference>
<evidence type="ECO:0000256" key="3">
    <source>
        <dbReference type="ARBA" id="ARBA00009587"/>
    </source>
</evidence>
<feature type="domain" description="O-acyltransferase WSD1 C-terminal" evidence="13">
    <location>
        <begin position="325"/>
        <end position="472"/>
    </location>
</feature>
<dbReference type="GO" id="GO:0004144">
    <property type="term" value="F:diacylglycerol O-acyltransferase activity"/>
    <property type="evidence" value="ECO:0007669"/>
    <property type="project" value="UniProtKB-EC"/>
</dbReference>
<evidence type="ECO:0000256" key="9">
    <source>
        <dbReference type="ARBA" id="ARBA00023315"/>
    </source>
</evidence>
<dbReference type="InterPro" id="IPR014292">
    <property type="entry name" value="Acyl_transf_WS/DGAT"/>
</dbReference>
<evidence type="ECO:0000313" key="14">
    <source>
        <dbReference type="EMBL" id="RAY15852.1"/>
    </source>
</evidence>
<dbReference type="OrthoDB" id="9810950at2"/>
<keyword evidence="5 11" id="KW-0444">Lipid biosynthesis</keyword>
<dbReference type="AlphaFoldDB" id="A0A365HA12"/>
<dbReference type="RefSeq" id="WP_111864598.1">
    <property type="nucleotide sequence ID" value="NZ_QLYX01000003.1"/>
</dbReference>
<evidence type="ECO:0000256" key="5">
    <source>
        <dbReference type="ARBA" id="ARBA00022516"/>
    </source>
</evidence>
<proteinExistence type="inferred from homology"/>
<reference evidence="14 15" key="1">
    <citation type="submission" date="2018-06" db="EMBL/GenBank/DDBJ databases">
        <title>Actinomadura craniellae sp. nov. isolated from marine sponge Craniella sp.</title>
        <authorList>
            <person name="Li L."/>
            <person name="Xu Q.H."/>
            <person name="Lin H.W."/>
            <person name="Lu Y.H."/>
        </authorList>
    </citation>
    <scope>NUCLEOTIDE SEQUENCE [LARGE SCALE GENOMIC DNA]</scope>
    <source>
        <strain evidence="14 15">LHW63021</strain>
    </source>
</reference>
<dbReference type="GO" id="GO:0001666">
    <property type="term" value="P:response to hypoxia"/>
    <property type="evidence" value="ECO:0007669"/>
    <property type="project" value="TreeGrafter"/>
</dbReference>
<dbReference type="PANTHER" id="PTHR31650:SF1">
    <property type="entry name" value="WAX ESTER SYNTHASE_DIACYLGLYCEROL ACYLTRANSFERASE 4-RELATED"/>
    <property type="match status" value="1"/>
</dbReference>
<evidence type="ECO:0000256" key="8">
    <source>
        <dbReference type="ARBA" id="ARBA00023098"/>
    </source>
</evidence>
<dbReference type="UniPathway" id="UPA00282"/>
<comment type="catalytic activity">
    <reaction evidence="10 11">
        <text>an acyl-CoA + a 1,2-diacyl-sn-glycerol = a triacyl-sn-glycerol + CoA</text>
        <dbReference type="Rhea" id="RHEA:10868"/>
        <dbReference type="ChEBI" id="CHEBI:17815"/>
        <dbReference type="ChEBI" id="CHEBI:57287"/>
        <dbReference type="ChEBI" id="CHEBI:58342"/>
        <dbReference type="ChEBI" id="CHEBI:64615"/>
        <dbReference type="EC" id="2.3.1.20"/>
    </reaction>
</comment>